<dbReference type="RefSeq" id="WP_157672215.1">
    <property type="nucleotide sequence ID" value="NZ_JACIEN010000003.1"/>
</dbReference>
<proteinExistence type="predicted"/>
<evidence type="ECO:0000313" key="1">
    <source>
        <dbReference type="EMBL" id="MBB4017858.1"/>
    </source>
</evidence>
<evidence type="ECO:0000313" key="2">
    <source>
        <dbReference type="Proteomes" id="UP000577362"/>
    </source>
</evidence>
<comment type="caution">
    <text evidence="1">The sequence shown here is derived from an EMBL/GenBank/DDBJ whole genome shotgun (WGS) entry which is preliminary data.</text>
</comment>
<dbReference type="PANTHER" id="PTHR39327:SF1">
    <property type="entry name" value="BLR5470 PROTEIN"/>
    <property type="match status" value="1"/>
</dbReference>
<sequence>MTAPSVDPLEAFGLRRSTHISLGTSVPIPEGYYDLCINQPAVCRPRAGAGDVTGDGQIRLSSKRLQQMLAVNTAVNSSIRPVAGLNRMGVLDRWRVAPAAGNCKDYALTKRQRLIAQGWPSSALLMAIVRIPGGEQHAVLVVRTDRGDYVLDNLSEAVRPWRSTPYWWEKVQSPTQMWVWHSV</sequence>
<keyword evidence="2" id="KW-1185">Reference proteome</keyword>
<dbReference type="InterPro" id="IPR010319">
    <property type="entry name" value="Transglutaminase-like_Cys_pept"/>
</dbReference>
<reference evidence="1 2" key="1">
    <citation type="submission" date="2020-08" db="EMBL/GenBank/DDBJ databases">
        <title>Genomic Encyclopedia of Type Strains, Phase IV (KMG-IV): sequencing the most valuable type-strain genomes for metagenomic binning, comparative biology and taxonomic classification.</title>
        <authorList>
            <person name="Goeker M."/>
        </authorList>
    </citation>
    <scope>NUCLEOTIDE SEQUENCE [LARGE SCALE GENOMIC DNA]</scope>
    <source>
        <strain evidence="1 2">DSM 103737</strain>
    </source>
</reference>
<dbReference type="PANTHER" id="PTHR39327">
    <property type="match status" value="1"/>
</dbReference>
<gene>
    <name evidence="1" type="ORF">GGR16_002892</name>
</gene>
<dbReference type="EMBL" id="JACIEN010000003">
    <property type="protein sequence ID" value="MBB4017858.1"/>
    <property type="molecule type" value="Genomic_DNA"/>
</dbReference>
<protein>
    <submittedName>
        <fullName evidence="1">Putative transglutaminase-like cysteine proteinase</fullName>
    </submittedName>
</protein>
<dbReference type="AlphaFoldDB" id="A0A840C2H8"/>
<accession>A0A840C2H8</accession>
<organism evidence="1 2">
    <name type="scientific">Chelatococcus caeni</name>
    <dbReference type="NCBI Taxonomy" id="1348468"/>
    <lineage>
        <taxon>Bacteria</taxon>
        <taxon>Pseudomonadati</taxon>
        <taxon>Pseudomonadota</taxon>
        <taxon>Alphaproteobacteria</taxon>
        <taxon>Hyphomicrobiales</taxon>
        <taxon>Chelatococcaceae</taxon>
        <taxon>Chelatococcus</taxon>
    </lineage>
</organism>
<dbReference type="Proteomes" id="UP000577362">
    <property type="component" value="Unassembled WGS sequence"/>
</dbReference>
<dbReference type="Pfam" id="PF06035">
    <property type="entry name" value="Peptidase_C93"/>
    <property type="match status" value="1"/>
</dbReference>
<dbReference type="Gene3D" id="3.10.620.30">
    <property type="match status" value="1"/>
</dbReference>
<name>A0A840C2H8_9HYPH</name>